<dbReference type="AlphaFoldDB" id="A0A455U6W6"/>
<gene>
    <name evidence="2" type="ORF">HSBAA_22390</name>
</gene>
<reference evidence="2 3" key="1">
    <citation type="journal article" date="2019" name="Microbiol. Resour. Announc.">
        <title>Complete Genome Sequence of Halomonas sulfidaeris Strain Esulfide1 Isolated from a Metal Sulfide Rock at a Depth of 2,200 Meters, Obtained Using Nanopore Sequencing.</title>
        <authorList>
            <person name="Saito M."/>
            <person name="Nishigata A."/>
            <person name="Galipon J."/>
            <person name="Arakawa K."/>
        </authorList>
    </citation>
    <scope>NUCLEOTIDE SEQUENCE [LARGE SCALE GENOMIC DNA]</scope>
    <source>
        <strain evidence="2 3">ATCC BAA-803</strain>
    </source>
</reference>
<protein>
    <submittedName>
        <fullName evidence="2">Uncharacterized protein</fullName>
    </submittedName>
</protein>
<evidence type="ECO:0000313" key="3">
    <source>
        <dbReference type="Proteomes" id="UP000320231"/>
    </source>
</evidence>
<proteinExistence type="predicted"/>
<dbReference type="Proteomes" id="UP000320231">
    <property type="component" value="Chromosome"/>
</dbReference>
<organism evidence="2 3">
    <name type="scientific">Vreelandella sulfidaeris</name>
    <dbReference type="NCBI Taxonomy" id="115553"/>
    <lineage>
        <taxon>Bacteria</taxon>
        <taxon>Pseudomonadati</taxon>
        <taxon>Pseudomonadota</taxon>
        <taxon>Gammaproteobacteria</taxon>
        <taxon>Oceanospirillales</taxon>
        <taxon>Halomonadaceae</taxon>
        <taxon>Vreelandella</taxon>
    </lineage>
</organism>
<dbReference type="KEGG" id="hsr:HSBAA_22390"/>
<dbReference type="EMBL" id="AP019514">
    <property type="protein sequence ID" value="BBI60933.1"/>
    <property type="molecule type" value="Genomic_DNA"/>
</dbReference>
<evidence type="ECO:0000313" key="2">
    <source>
        <dbReference type="EMBL" id="BBI60933.1"/>
    </source>
</evidence>
<name>A0A455U6W6_9GAMM</name>
<evidence type="ECO:0000256" key="1">
    <source>
        <dbReference type="SAM" id="MobiDB-lite"/>
    </source>
</evidence>
<accession>A0A455U6W6</accession>
<feature type="region of interest" description="Disordered" evidence="1">
    <location>
        <begin position="35"/>
        <end position="54"/>
    </location>
</feature>
<sequence length="54" mass="5645">MLVALVAGVVVSLVTPASRVTSAQALAILDQERQRMEQVPEPTLTSAEAPAATR</sequence>